<protein>
    <submittedName>
        <fullName evidence="2">Uncharacterized protein</fullName>
    </submittedName>
</protein>
<feature type="region of interest" description="Disordered" evidence="1">
    <location>
        <begin position="257"/>
        <end position="298"/>
    </location>
</feature>
<dbReference type="Proteomes" id="UP001239994">
    <property type="component" value="Unassembled WGS sequence"/>
</dbReference>
<evidence type="ECO:0000256" key="1">
    <source>
        <dbReference type="SAM" id="MobiDB-lite"/>
    </source>
</evidence>
<dbReference type="GO" id="GO:0007601">
    <property type="term" value="P:visual perception"/>
    <property type="evidence" value="ECO:0007669"/>
    <property type="project" value="InterPro"/>
</dbReference>
<organism evidence="2 3">
    <name type="scientific">Electrophorus voltai</name>
    <dbReference type="NCBI Taxonomy" id="2609070"/>
    <lineage>
        <taxon>Eukaryota</taxon>
        <taxon>Metazoa</taxon>
        <taxon>Chordata</taxon>
        <taxon>Craniata</taxon>
        <taxon>Vertebrata</taxon>
        <taxon>Euteleostomi</taxon>
        <taxon>Actinopterygii</taxon>
        <taxon>Neopterygii</taxon>
        <taxon>Teleostei</taxon>
        <taxon>Ostariophysi</taxon>
        <taxon>Gymnotiformes</taxon>
        <taxon>Gymnotoidei</taxon>
        <taxon>Gymnotidae</taxon>
        <taxon>Electrophorus</taxon>
    </lineage>
</organism>
<feature type="compositionally biased region" description="Acidic residues" evidence="1">
    <location>
        <begin position="431"/>
        <end position="440"/>
    </location>
</feature>
<sequence length="576" mass="63234">MEYNSCMNPRHRFHFFGCTLGQLQTPPTTAHVSQADLRDQGWRGSTPKGLGFTTQELVCLQKTLTEGVASHQDYYKLRGFLGPSSIRNESTHASTLMLLCISDLAQNFSTSEGARCTWYRELLGDIDSPQYHDLSHHLQNQIIVPDTGDISSGTGGARLSLRETMTKVLTEESSLPVNLVTLTFDPAPIEVISTSHSEETSKNKIDDPDSNLTPNLISEDDLPLSQNDEHPEAREKLVPPSLDVVPGDVSLDVVPGDVSTDVVPGDISPEAPTPMETETVVRRPEKFEKPDEEVEPTISKDLSHRRHIVAQIEVKAEIIEPGKQAEVTETEDSVVITKHGEKIQIAEPKNEVGITELKKEGQVAAPKDIEIREPKKVLSGPEEGAEVQEKPVKYEAETKVELTDKQAEVTTSECTTAAVHPGETTDKNTETEEESSSAEETEIIIRVPKQTLVMESPPSTVCGDNGITPAPAVEESSSDITAASADMEESEHVETDEMEGIKHEALPEDNVATRVQDLARELDQMDVLPYLQLNLTSFKQLEILNFQNGSVVVNSKMRFAKSVPYNITQACSGVLL</sequence>
<evidence type="ECO:0000313" key="3">
    <source>
        <dbReference type="Proteomes" id="UP001239994"/>
    </source>
</evidence>
<dbReference type="EMBL" id="JAROKS010000003">
    <property type="protein sequence ID" value="KAK1805520.1"/>
    <property type="molecule type" value="Genomic_DNA"/>
</dbReference>
<dbReference type="PANTHER" id="PTHR12199:SF3">
    <property type="entry name" value="INTERPHOTORECEPTOR MATRIX PROTEOGLYCAN 1"/>
    <property type="match status" value="1"/>
</dbReference>
<accession>A0AAD8ZYA9</accession>
<name>A0AAD8ZYA9_9TELE</name>
<feature type="compositionally biased region" description="Basic and acidic residues" evidence="1">
    <location>
        <begin position="196"/>
        <end position="207"/>
    </location>
</feature>
<feature type="compositionally biased region" description="Basic and acidic residues" evidence="1">
    <location>
        <begin position="279"/>
        <end position="289"/>
    </location>
</feature>
<evidence type="ECO:0000313" key="2">
    <source>
        <dbReference type="EMBL" id="KAK1805520.1"/>
    </source>
</evidence>
<proteinExistence type="predicted"/>
<dbReference type="PANTHER" id="PTHR12199">
    <property type="entry name" value="INTERPHOTORECEPTOR MATRIX PROTEOGLYCAN"/>
    <property type="match status" value="1"/>
</dbReference>
<dbReference type="InterPro" id="IPR039861">
    <property type="entry name" value="IMPG"/>
</dbReference>
<gene>
    <name evidence="2" type="ORF">P4O66_019820</name>
</gene>
<reference evidence="2" key="1">
    <citation type="submission" date="2023-03" db="EMBL/GenBank/DDBJ databases">
        <title>Electrophorus voltai genome.</title>
        <authorList>
            <person name="Bian C."/>
        </authorList>
    </citation>
    <scope>NUCLEOTIDE SEQUENCE</scope>
    <source>
        <strain evidence="2">CB-2022</strain>
        <tissue evidence="2">Muscle</tissue>
    </source>
</reference>
<keyword evidence="3" id="KW-1185">Reference proteome</keyword>
<dbReference type="AlphaFoldDB" id="A0AAD8ZYA9"/>
<comment type="caution">
    <text evidence="2">The sequence shown here is derived from an EMBL/GenBank/DDBJ whole genome shotgun (WGS) entry which is preliminary data.</text>
</comment>
<feature type="region of interest" description="Disordered" evidence="1">
    <location>
        <begin position="193"/>
        <end position="235"/>
    </location>
</feature>
<feature type="region of interest" description="Disordered" evidence="1">
    <location>
        <begin position="404"/>
        <end position="440"/>
    </location>
</feature>